<dbReference type="Proteomes" id="UP000548476">
    <property type="component" value="Unassembled WGS sequence"/>
</dbReference>
<comment type="caution">
    <text evidence="2">The sequence shown here is derived from an EMBL/GenBank/DDBJ whole genome shotgun (WGS) entry which is preliminary data.</text>
</comment>
<evidence type="ECO:0000256" key="1">
    <source>
        <dbReference type="SAM" id="Phobius"/>
    </source>
</evidence>
<keyword evidence="1" id="KW-1133">Transmembrane helix</keyword>
<reference evidence="2 3" key="1">
    <citation type="submission" date="2020-08" db="EMBL/GenBank/DDBJ databases">
        <title>Genomic Encyclopedia of Type Strains, Phase IV (KMG-IV): sequencing the most valuable type-strain genomes for metagenomic binning, comparative biology and taxonomic classification.</title>
        <authorList>
            <person name="Goeker M."/>
        </authorList>
    </citation>
    <scope>NUCLEOTIDE SEQUENCE [LARGE SCALE GENOMIC DNA]</scope>
    <source>
        <strain evidence="2 3">YIM 65646</strain>
    </source>
</reference>
<name>A0A841FQ89_9ACTN</name>
<gene>
    <name evidence="2" type="ORF">HNR73_005884</name>
</gene>
<dbReference type="AlphaFoldDB" id="A0A841FQ89"/>
<feature type="transmembrane region" description="Helical" evidence="1">
    <location>
        <begin position="102"/>
        <end position="123"/>
    </location>
</feature>
<protein>
    <submittedName>
        <fullName evidence="2">Amino acid transporter</fullName>
    </submittedName>
</protein>
<evidence type="ECO:0000313" key="3">
    <source>
        <dbReference type="Proteomes" id="UP000548476"/>
    </source>
</evidence>
<feature type="transmembrane region" description="Helical" evidence="1">
    <location>
        <begin position="135"/>
        <end position="155"/>
    </location>
</feature>
<feature type="transmembrane region" description="Helical" evidence="1">
    <location>
        <begin position="72"/>
        <end position="90"/>
    </location>
</feature>
<keyword evidence="1" id="KW-0472">Membrane</keyword>
<proteinExistence type="predicted"/>
<accession>A0A841FQ89</accession>
<keyword evidence="1" id="KW-0812">Transmembrane</keyword>
<organism evidence="2 3">
    <name type="scientific">Phytomonospora endophytica</name>
    <dbReference type="NCBI Taxonomy" id="714109"/>
    <lineage>
        <taxon>Bacteria</taxon>
        <taxon>Bacillati</taxon>
        <taxon>Actinomycetota</taxon>
        <taxon>Actinomycetes</taxon>
        <taxon>Micromonosporales</taxon>
        <taxon>Micromonosporaceae</taxon>
        <taxon>Phytomonospora</taxon>
    </lineage>
</organism>
<dbReference type="RefSeq" id="WP_184790803.1">
    <property type="nucleotide sequence ID" value="NZ_BONT01000066.1"/>
</dbReference>
<keyword evidence="3" id="KW-1185">Reference proteome</keyword>
<evidence type="ECO:0000313" key="2">
    <source>
        <dbReference type="EMBL" id="MBB6038004.1"/>
    </source>
</evidence>
<dbReference type="EMBL" id="JACHGT010000014">
    <property type="protein sequence ID" value="MBB6038004.1"/>
    <property type="molecule type" value="Genomic_DNA"/>
</dbReference>
<sequence>MRESLSETRGTGAFVPGPTSRSNVPAVFALGTAIVLSAVLAGAAIVDQASIHGLRDHSEAMYEPYGVPANPGALYGILYTVAVVGALLWIPAILGARKGKRWAAVMSVIAVVITAGLALTVFATAEYGEAVYPPVWGVLALLPALAGVLGAVPLLRRR</sequence>
<feature type="transmembrane region" description="Helical" evidence="1">
    <location>
        <begin position="26"/>
        <end position="46"/>
    </location>
</feature>